<organism evidence="5 6">
    <name type="scientific">Cucurbita argyrosperma subsp. sororia</name>
    <dbReference type="NCBI Taxonomy" id="37648"/>
    <lineage>
        <taxon>Eukaryota</taxon>
        <taxon>Viridiplantae</taxon>
        <taxon>Streptophyta</taxon>
        <taxon>Embryophyta</taxon>
        <taxon>Tracheophyta</taxon>
        <taxon>Spermatophyta</taxon>
        <taxon>Magnoliopsida</taxon>
        <taxon>eudicotyledons</taxon>
        <taxon>Gunneridae</taxon>
        <taxon>Pentapetalae</taxon>
        <taxon>rosids</taxon>
        <taxon>fabids</taxon>
        <taxon>Cucurbitales</taxon>
        <taxon>Cucurbitaceae</taxon>
        <taxon>Cucurbiteae</taxon>
        <taxon>Cucurbita</taxon>
    </lineage>
</organism>
<gene>
    <name evidence="5" type="primary">SPEAR1</name>
    <name evidence="5" type="ORF">SDJN03_15355</name>
</gene>
<evidence type="ECO:0000256" key="4">
    <source>
        <dbReference type="SAM" id="MobiDB-lite"/>
    </source>
</evidence>
<name>A0AAV6N097_9ROSI</name>
<keyword evidence="3" id="KW-0804">Transcription</keyword>
<comment type="caution">
    <text evidence="5">The sequence shown here is derived from an EMBL/GenBank/DDBJ whole genome shotgun (WGS) entry which is preliminary data.</text>
</comment>
<dbReference type="InterPro" id="IPR040356">
    <property type="entry name" value="SPEAR"/>
</dbReference>
<feature type="region of interest" description="Disordered" evidence="4">
    <location>
        <begin position="1"/>
        <end position="49"/>
    </location>
</feature>
<keyword evidence="6" id="KW-1185">Reference proteome</keyword>
<evidence type="ECO:0000256" key="2">
    <source>
        <dbReference type="ARBA" id="ARBA00023015"/>
    </source>
</evidence>
<dbReference type="EMBL" id="JAGKQH010000010">
    <property type="protein sequence ID" value="KAG6589932.1"/>
    <property type="molecule type" value="Genomic_DNA"/>
</dbReference>
<proteinExistence type="predicted"/>
<evidence type="ECO:0000313" key="5">
    <source>
        <dbReference type="EMBL" id="KAG6589932.1"/>
    </source>
</evidence>
<reference evidence="5 6" key="1">
    <citation type="journal article" date="2021" name="Hortic Res">
        <title>The domestication of Cucurbita argyrosperma as revealed by the genome of its wild relative.</title>
        <authorList>
            <person name="Barrera-Redondo J."/>
            <person name="Sanchez-de la Vega G."/>
            <person name="Aguirre-Liguori J.A."/>
            <person name="Castellanos-Morales G."/>
            <person name="Gutierrez-Guerrero Y.T."/>
            <person name="Aguirre-Dugua X."/>
            <person name="Aguirre-Planter E."/>
            <person name="Tenaillon M.I."/>
            <person name="Lira-Saade R."/>
            <person name="Eguiarte L.E."/>
        </authorList>
    </citation>
    <scope>NUCLEOTIDE SEQUENCE [LARGE SCALE GENOMIC DNA]</scope>
    <source>
        <strain evidence="5">JBR-2021</strain>
    </source>
</reference>
<feature type="non-terminal residue" evidence="5">
    <location>
        <position position="1"/>
    </location>
</feature>
<evidence type="ECO:0000256" key="1">
    <source>
        <dbReference type="ARBA" id="ARBA00022491"/>
    </source>
</evidence>
<dbReference type="PANTHER" id="PTHR33388">
    <property type="entry name" value="OS01G0212500 PROTEIN"/>
    <property type="match status" value="1"/>
</dbReference>
<dbReference type="Proteomes" id="UP000685013">
    <property type="component" value="Chromosome 10"/>
</dbReference>
<feature type="compositionally biased region" description="Low complexity" evidence="4">
    <location>
        <begin position="20"/>
        <end position="30"/>
    </location>
</feature>
<dbReference type="PANTHER" id="PTHR33388:SF18">
    <property type="entry name" value="PROTEIN SPEAR1"/>
    <property type="match status" value="1"/>
</dbReference>
<protein>
    <submittedName>
        <fullName evidence="5">Protein SPEAR1</fullName>
    </submittedName>
</protein>
<evidence type="ECO:0000256" key="3">
    <source>
        <dbReference type="ARBA" id="ARBA00023163"/>
    </source>
</evidence>
<dbReference type="AlphaFoldDB" id="A0AAV6N097"/>
<keyword evidence="1" id="KW-0678">Repressor</keyword>
<feature type="region of interest" description="Disordered" evidence="4">
    <location>
        <begin position="115"/>
        <end position="134"/>
    </location>
</feature>
<accession>A0AAV6N097</accession>
<dbReference type="GO" id="GO:0003700">
    <property type="term" value="F:DNA-binding transcription factor activity"/>
    <property type="evidence" value="ECO:0007669"/>
    <property type="project" value="InterPro"/>
</dbReference>
<evidence type="ECO:0000313" key="6">
    <source>
        <dbReference type="Proteomes" id="UP000685013"/>
    </source>
</evidence>
<keyword evidence="2" id="KW-0805">Transcription regulation</keyword>
<sequence>MGSGYYGEPSLGNERGTGLSSSSSSSSSSSRRGKKGGSDKQPRQPQRGLGVAQLEKIRLHGEIASAAFHPTSYTFNNEHELTNVHRYSPVSTSSSPSYGFPSNVMMGFGECEGRRVRDGDSQHSTTARWDPSNGGVLEAQHFAHPDMTSHLQDPQAEVLGQHRAEGKKWVKIVKHVRPKNWTWNLDSQ</sequence>